<keyword evidence="3" id="KW-1185">Reference proteome</keyword>
<proteinExistence type="predicted"/>
<evidence type="ECO:0000313" key="3">
    <source>
        <dbReference type="Proteomes" id="UP000319818"/>
    </source>
</evidence>
<protein>
    <submittedName>
        <fullName evidence="2">Uncharacterized protein</fullName>
    </submittedName>
</protein>
<organism evidence="2 3">
    <name type="scientific">Pseudonocardia cypriaca</name>
    <dbReference type="NCBI Taxonomy" id="882449"/>
    <lineage>
        <taxon>Bacteria</taxon>
        <taxon>Bacillati</taxon>
        <taxon>Actinomycetota</taxon>
        <taxon>Actinomycetes</taxon>
        <taxon>Pseudonocardiales</taxon>
        <taxon>Pseudonocardiaceae</taxon>
        <taxon>Pseudonocardia</taxon>
    </lineage>
</organism>
<accession>A0A543FQK0</accession>
<comment type="caution">
    <text evidence="2">The sequence shown here is derived from an EMBL/GenBank/DDBJ whole genome shotgun (WGS) entry which is preliminary data.</text>
</comment>
<reference evidence="2 3" key="1">
    <citation type="submission" date="2019-06" db="EMBL/GenBank/DDBJ databases">
        <title>Sequencing the genomes of 1000 actinobacteria strains.</title>
        <authorList>
            <person name="Klenk H.-P."/>
        </authorList>
    </citation>
    <scope>NUCLEOTIDE SEQUENCE [LARGE SCALE GENOMIC DNA]</scope>
    <source>
        <strain evidence="2 3">DSM 45511</strain>
    </source>
</reference>
<sequence length="160" mass="16004">MLRGAVLAGLSALLAAAGHAAAGGTLPDLAVLVPVLPLLAWTFTGAASRCQGLVGTLAVLAVGQFVLHNAIELLHPSHAGPSMLTVHAAATVVTALAVRHADRGAAALTAALGRVLPRRLVPPPADRPLRTLAVPGPALPGRLARAFAVAHARRGPPVAC</sequence>
<evidence type="ECO:0000313" key="2">
    <source>
        <dbReference type="EMBL" id="TQM36071.1"/>
    </source>
</evidence>
<dbReference type="EMBL" id="VFPH01000003">
    <property type="protein sequence ID" value="TQM36071.1"/>
    <property type="molecule type" value="Genomic_DNA"/>
</dbReference>
<evidence type="ECO:0000256" key="1">
    <source>
        <dbReference type="SAM" id="SignalP"/>
    </source>
</evidence>
<feature type="signal peptide" evidence="1">
    <location>
        <begin position="1"/>
        <end position="22"/>
    </location>
</feature>
<gene>
    <name evidence="2" type="ORF">FB388_7522</name>
</gene>
<keyword evidence="1" id="KW-0732">Signal</keyword>
<dbReference type="AlphaFoldDB" id="A0A543FQK0"/>
<feature type="chain" id="PRO_5021888738" evidence="1">
    <location>
        <begin position="23"/>
        <end position="160"/>
    </location>
</feature>
<dbReference type="Proteomes" id="UP000319818">
    <property type="component" value="Unassembled WGS sequence"/>
</dbReference>
<name>A0A543FQK0_9PSEU</name>